<dbReference type="RefSeq" id="WP_127916453.1">
    <property type="nucleotide sequence ID" value="NZ_RKLP01000006.1"/>
</dbReference>
<keyword evidence="1" id="KW-0472">Membrane</keyword>
<dbReference type="Proteomes" id="UP000286208">
    <property type="component" value="Unassembled WGS sequence"/>
</dbReference>
<gene>
    <name evidence="2" type="ORF">EGT67_12760</name>
</gene>
<proteinExistence type="predicted"/>
<organism evidence="2 3">
    <name type="scientific">Prescottella agglutinans</name>
    <dbReference type="NCBI Taxonomy" id="1644129"/>
    <lineage>
        <taxon>Bacteria</taxon>
        <taxon>Bacillati</taxon>
        <taxon>Actinomycetota</taxon>
        <taxon>Actinomycetes</taxon>
        <taxon>Mycobacteriales</taxon>
        <taxon>Nocardiaceae</taxon>
        <taxon>Prescottella</taxon>
    </lineage>
</organism>
<feature type="transmembrane region" description="Helical" evidence="1">
    <location>
        <begin position="30"/>
        <end position="49"/>
    </location>
</feature>
<comment type="caution">
    <text evidence="2">The sequence shown here is derived from an EMBL/GenBank/DDBJ whole genome shotgun (WGS) entry which is preliminary data.</text>
</comment>
<feature type="transmembrane region" description="Helical" evidence="1">
    <location>
        <begin position="6"/>
        <end position="23"/>
    </location>
</feature>
<accession>A0A3S3EAC9</accession>
<keyword evidence="1" id="KW-1133">Transmembrane helix</keyword>
<keyword evidence="1" id="KW-0812">Transmembrane</keyword>
<feature type="transmembrane region" description="Helical" evidence="1">
    <location>
        <begin position="55"/>
        <end position="76"/>
    </location>
</feature>
<evidence type="ECO:0000313" key="2">
    <source>
        <dbReference type="EMBL" id="RVW09029.1"/>
    </source>
</evidence>
<sequence>MNVLIYVGFALVVLGAVVSTRPLRTRVPRSVWALISAGGLTLTVVGIWTSDDNTVWSIVLTVVAVPVILATIAIPVRERLLNNAR</sequence>
<dbReference type="AlphaFoldDB" id="A0A3S3EAC9"/>
<name>A0A3S3EAC9_9NOCA</name>
<keyword evidence="3" id="KW-1185">Reference proteome</keyword>
<evidence type="ECO:0000313" key="3">
    <source>
        <dbReference type="Proteomes" id="UP000286208"/>
    </source>
</evidence>
<protein>
    <submittedName>
        <fullName evidence="2">Uncharacterized protein</fullName>
    </submittedName>
</protein>
<evidence type="ECO:0000256" key="1">
    <source>
        <dbReference type="SAM" id="Phobius"/>
    </source>
</evidence>
<dbReference type="EMBL" id="RKLP01000006">
    <property type="protein sequence ID" value="RVW09029.1"/>
    <property type="molecule type" value="Genomic_DNA"/>
</dbReference>
<reference evidence="2 3" key="1">
    <citation type="submission" date="2018-11" db="EMBL/GenBank/DDBJ databases">
        <title>Rhodococcus spongicola sp. nov. and Rhodococcus xishaensis sp. nov. from marine sponges.</title>
        <authorList>
            <person name="Li L."/>
            <person name="Lin H.W."/>
        </authorList>
    </citation>
    <scope>NUCLEOTIDE SEQUENCE [LARGE SCALE GENOMIC DNA]</scope>
    <source>
        <strain evidence="2 3">CCTCC AB2014297</strain>
    </source>
</reference>